<feature type="transmembrane region" description="Helical" evidence="2">
    <location>
        <begin position="114"/>
        <end position="138"/>
    </location>
</feature>
<keyword evidence="2" id="KW-0472">Membrane</keyword>
<evidence type="ECO:0000256" key="2">
    <source>
        <dbReference type="SAM" id="Phobius"/>
    </source>
</evidence>
<proteinExistence type="predicted"/>
<keyword evidence="4" id="KW-1185">Reference proteome</keyword>
<protein>
    <recommendedName>
        <fullName evidence="5">DUF4383 domain-containing protein</fullName>
    </recommendedName>
</protein>
<organism evidence="3 4">
    <name type="scientific">Solirubrobacter ginsenosidimutans</name>
    <dbReference type="NCBI Taxonomy" id="490573"/>
    <lineage>
        <taxon>Bacteria</taxon>
        <taxon>Bacillati</taxon>
        <taxon>Actinomycetota</taxon>
        <taxon>Thermoleophilia</taxon>
        <taxon>Solirubrobacterales</taxon>
        <taxon>Solirubrobacteraceae</taxon>
        <taxon>Solirubrobacter</taxon>
    </lineage>
</organism>
<dbReference type="Proteomes" id="UP001149140">
    <property type="component" value="Unassembled WGS sequence"/>
</dbReference>
<feature type="compositionally biased region" description="Basic and acidic residues" evidence="1">
    <location>
        <begin position="155"/>
        <end position="181"/>
    </location>
</feature>
<evidence type="ECO:0000313" key="4">
    <source>
        <dbReference type="Proteomes" id="UP001149140"/>
    </source>
</evidence>
<feature type="transmembrane region" description="Helical" evidence="2">
    <location>
        <begin position="21"/>
        <end position="41"/>
    </location>
</feature>
<gene>
    <name evidence="3" type="ORF">OM076_14210</name>
</gene>
<feature type="compositionally biased region" description="Low complexity" evidence="1">
    <location>
        <begin position="183"/>
        <end position="193"/>
    </location>
</feature>
<dbReference type="EMBL" id="JAPDOD010000012">
    <property type="protein sequence ID" value="MDA0161427.1"/>
    <property type="molecule type" value="Genomic_DNA"/>
</dbReference>
<comment type="caution">
    <text evidence="3">The sequence shown here is derived from an EMBL/GenBank/DDBJ whole genome shotgun (WGS) entry which is preliminary data.</text>
</comment>
<keyword evidence="2" id="KW-0812">Transmembrane</keyword>
<name>A0A9X3MS78_9ACTN</name>
<evidence type="ECO:0008006" key="5">
    <source>
        <dbReference type="Google" id="ProtNLM"/>
    </source>
</evidence>
<feature type="transmembrane region" description="Helical" evidence="2">
    <location>
        <begin position="67"/>
        <end position="85"/>
    </location>
</feature>
<sequence length="202" mass="21417">MAADRYDDTPRPRSGISLAKGPVALVGVASLALGVLGFIFASRSWNFNAPSGTVNGTTFIGIEGNGWTWLVFAAAGLLLLLGSTIHWGAKSMAFIVGVAFVVGALIALSDGDDILGIVAMNNWTKLIMGAAGAGLIVLSMMPRVGRRAGGPPLATRRDRELEEPRTRRFGRDREPVEEREPATTTNGRATTTTDPGPLEDRR</sequence>
<feature type="region of interest" description="Disordered" evidence="1">
    <location>
        <begin position="147"/>
        <end position="202"/>
    </location>
</feature>
<accession>A0A9X3MS78</accession>
<evidence type="ECO:0000313" key="3">
    <source>
        <dbReference type="EMBL" id="MDA0161427.1"/>
    </source>
</evidence>
<feature type="transmembrane region" description="Helical" evidence="2">
    <location>
        <begin position="92"/>
        <end position="108"/>
    </location>
</feature>
<dbReference type="RefSeq" id="WP_270040637.1">
    <property type="nucleotide sequence ID" value="NZ_JAPDOD010000012.1"/>
</dbReference>
<reference evidence="3" key="1">
    <citation type="submission" date="2022-10" db="EMBL/GenBank/DDBJ databases">
        <title>The WGS of Solirubrobacter ginsenosidimutans DSM 21036.</title>
        <authorList>
            <person name="Jiang Z."/>
        </authorList>
    </citation>
    <scope>NUCLEOTIDE SEQUENCE</scope>
    <source>
        <strain evidence="3">DSM 21036</strain>
    </source>
</reference>
<dbReference type="AlphaFoldDB" id="A0A9X3MS78"/>
<evidence type="ECO:0000256" key="1">
    <source>
        <dbReference type="SAM" id="MobiDB-lite"/>
    </source>
</evidence>
<keyword evidence="2" id="KW-1133">Transmembrane helix</keyword>